<evidence type="ECO:0000313" key="3">
    <source>
        <dbReference type="EMBL" id="KAK1411374.1"/>
    </source>
</evidence>
<feature type="compositionally biased region" description="Basic residues" evidence="1">
    <location>
        <begin position="491"/>
        <end position="504"/>
    </location>
</feature>
<protein>
    <recommendedName>
        <fullName evidence="2">Reverse transcriptase zinc-binding domain-containing protein</fullName>
    </recommendedName>
</protein>
<feature type="domain" description="Reverse transcriptase zinc-binding" evidence="2">
    <location>
        <begin position="435"/>
        <end position="493"/>
    </location>
</feature>
<comment type="caution">
    <text evidence="3">The sequence shown here is derived from an EMBL/GenBank/DDBJ whole genome shotgun (WGS) entry which is preliminary data.</text>
</comment>
<keyword evidence="4" id="KW-1185">Reference proteome</keyword>
<feature type="compositionally biased region" description="Polar residues" evidence="1">
    <location>
        <begin position="119"/>
        <end position="133"/>
    </location>
</feature>
<dbReference type="EMBL" id="JAUHHV010000010">
    <property type="protein sequence ID" value="KAK1411374.1"/>
    <property type="molecule type" value="Genomic_DNA"/>
</dbReference>
<feature type="region of interest" description="Disordered" evidence="1">
    <location>
        <begin position="188"/>
        <end position="250"/>
    </location>
</feature>
<proteinExistence type="predicted"/>
<organism evidence="3 4">
    <name type="scientific">Tagetes erecta</name>
    <name type="common">African marigold</name>
    <dbReference type="NCBI Taxonomy" id="13708"/>
    <lineage>
        <taxon>Eukaryota</taxon>
        <taxon>Viridiplantae</taxon>
        <taxon>Streptophyta</taxon>
        <taxon>Embryophyta</taxon>
        <taxon>Tracheophyta</taxon>
        <taxon>Spermatophyta</taxon>
        <taxon>Magnoliopsida</taxon>
        <taxon>eudicotyledons</taxon>
        <taxon>Gunneridae</taxon>
        <taxon>Pentapetalae</taxon>
        <taxon>asterids</taxon>
        <taxon>campanulids</taxon>
        <taxon>Asterales</taxon>
        <taxon>Asteraceae</taxon>
        <taxon>Asteroideae</taxon>
        <taxon>Heliantheae alliance</taxon>
        <taxon>Tageteae</taxon>
        <taxon>Tagetes</taxon>
    </lineage>
</organism>
<dbReference type="Pfam" id="PF13966">
    <property type="entry name" value="zf-RVT"/>
    <property type="match status" value="1"/>
</dbReference>
<evidence type="ECO:0000259" key="2">
    <source>
        <dbReference type="Pfam" id="PF13966"/>
    </source>
</evidence>
<reference evidence="3" key="1">
    <citation type="journal article" date="2023" name="bioRxiv">
        <title>Improved chromosome-level genome assembly for marigold (Tagetes erecta).</title>
        <authorList>
            <person name="Jiang F."/>
            <person name="Yuan L."/>
            <person name="Wang S."/>
            <person name="Wang H."/>
            <person name="Xu D."/>
            <person name="Wang A."/>
            <person name="Fan W."/>
        </authorList>
    </citation>
    <scope>NUCLEOTIDE SEQUENCE</scope>
    <source>
        <strain evidence="3">WSJ</strain>
        <tissue evidence="3">Leaf</tissue>
    </source>
</reference>
<name>A0AAD8JX93_TARER</name>
<feature type="compositionally biased region" description="Basic and acidic residues" evidence="1">
    <location>
        <begin position="505"/>
        <end position="524"/>
    </location>
</feature>
<dbReference type="InterPro" id="IPR026960">
    <property type="entry name" value="RVT-Znf"/>
</dbReference>
<feature type="compositionally biased region" description="Polar residues" evidence="1">
    <location>
        <begin position="239"/>
        <end position="250"/>
    </location>
</feature>
<gene>
    <name evidence="3" type="ORF">QVD17_37922</name>
</gene>
<evidence type="ECO:0000313" key="4">
    <source>
        <dbReference type="Proteomes" id="UP001229421"/>
    </source>
</evidence>
<feature type="region of interest" description="Disordered" evidence="1">
    <location>
        <begin position="119"/>
        <end position="171"/>
    </location>
</feature>
<dbReference type="AlphaFoldDB" id="A0AAD8JX93"/>
<feature type="region of interest" description="Disordered" evidence="1">
    <location>
        <begin position="491"/>
        <end position="524"/>
    </location>
</feature>
<evidence type="ECO:0000256" key="1">
    <source>
        <dbReference type="SAM" id="MobiDB-lite"/>
    </source>
</evidence>
<dbReference type="Proteomes" id="UP001229421">
    <property type="component" value="Unassembled WGS sequence"/>
</dbReference>
<sequence length="552" mass="62296">MEAIDFNPNERLTWLLIRGVPPHLCEADTFDLIVNSYGKIIQESSICKESGIFTFDRIGILTTQLSKIQESITIRWRNKSYKIHVEEDPKFWLPDFLNSGKITCDGLVAPAILESDQATFNAHSQGPTSSPIPTTRKRLRRSSPIQPTLNFGPFPSKHLEPSPNQNLGPPFIFNNLIPTTFNPTFTCSKSHTPSDSYQSSVTAPTHTPNPHSRNLSPTPNPHANQTQPQRSTPHEIQTHHTYTPDPLTTTQQPSIHFEAEATKEIGRLTGVNLENHDALIISIPLRSLPLILTTTVEDFGPIPFKLFNSWMARPEFNSMIIKANEDFLFNGPPENAFLDKLKYFKQVIKNWVKLNRLKEEEQETSLRECKANLADIEAHKLKDLWQKSRASWASHGDDNSRVPKLSGVGAGKDKLFLLLKPNNFILALTPFHRFISTPWNNWVPIKVNIFGWLAEMERIATGTALSQRGISLDTTCCPLCGDYEETATHLIKKNPNNKRPKSKKKWEADEEPKKRSNEIAKEEPIDDLRCGGGFHISGHNSGGSDQFLLLHD</sequence>
<accession>A0AAD8JX93</accession>
<feature type="compositionally biased region" description="Polar residues" evidence="1">
    <location>
        <begin position="188"/>
        <end position="231"/>
    </location>
</feature>